<dbReference type="PANTHER" id="PTHR30061:SF50">
    <property type="entry name" value="MALTOSE_MALTODEXTRIN-BINDING PERIPLASMIC PROTEIN"/>
    <property type="match status" value="1"/>
</dbReference>
<comment type="similarity">
    <text evidence="1">Belongs to the bacterial solute-binding protein 1 family.</text>
</comment>
<organism evidence="5 6">
    <name type="scientific">Oscillibacter valericigenes</name>
    <dbReference type="NCBI Taxonomy" id="351091"/>
    <lineage>
        <taxon>Bacteria</taxon>
        <taxon>Bacillati</taxon>
        <taxon>Bacillota</taxon>
        <taxon>Clostridia</taxon>
        <taxon>Eubacteriales</taxon>
        <taxon>Oscillospiraceae</taxon>
        <taxon>Oscillibacter</taxon>
    </lineage>
</organism>
<evidence type="ECO:0000313" key="6">
    <source>
        <dbReference type="Proteomes" id="UP000719500"/>
    </source>
</evidence>
<dbReference type="InterPro" id="IPR006059">
    <property type="entry name" value="SBP"/>
</dbReference>
<accession>A0ABS2FUZ8</accession>
<keyword evidence="2" id="KW-0813">Transport</keyword>
<dbReference type="Pfam" id="PF01547">
    <property type="entry name" value="SBP_bac_1"/>
    <property type="match status" value="1"/>
</dbReference>
<dbReference type="PROSITE" id="PS51257">
    <property type="entry name" value="PROKAR_LIPOPROTEIN"/>
    <property type="match status" value="1"/>
</dbReference>
<evidence type="ECO:0000313" key="5">
    <source>
        <dbReference type="EMBL" id="MBM6851248.1"/>
    </source>
</evidence>
<evidence type="ECO:0000256" key="1">
    <source>
        <dbReference type="ARBA" id="ARBA00008520"/>
    </source>
</evidence>
<dbReference type="Proteomes" id="UP000719500">
    <property type="component" value="Unassembled WGS sequence"/>
</dbReference>
<keyword evidence="3 4" id="KW-0732">Signal</keyword>
<protein>
    <submittedName>
        <fullName evidence="5">Extracellular solute-binding protein</fullName>
    </submittedName>
</protein>
<dbReference type="PANTHER" id="PTHR30061">
    <property type="entry name" value="MALTOSE-BINDING PERIPLASMIC PROTEIN"/>
    <property type="match status" value="1"/>
</dbReference>
<evidence type="ECO:0000256" key="4">
    <source>
        <dbReference type="SAM" id="SignalP"/>
    </source>
</evidence>
<sequence>MKKLLTLVLALAMTLSLAACGGDTTTTDDGSGDTGTGEPTKMTLILRGGAYGESLQAMLEPFAEEHNVEFEVLLQSFDDLHTGIALDAVNETGTYDLCMVDGSWMAEFTENGVLANLSEMGYSFDDDVIPATTTICMVDDDIYLAPYYGNVTVMMYNKELLSEAGYAPEDIDSFADLMDIAQKTKDAHPDKNGFLVRGGSADNILSDFLPHLVVHGGWVVDENNNPTVDTPEFKAAMEEYLALYNLGSSLDKDDIVASVTAGDTALAQIWPGWYTPTADGPADYTTIPTKLTDDGEDMGAVALQGVWCIGIPDNAPHKELALELLEYVMSPEVQLASIEQNGVPCRFSCLTDPTVLETYPHLETVCGALQTGVYRPVIEEWTQFTNILGTEMDNIIQGTKTMDEALSYAQEQLEQLMAG</sequence>
<dbReference type="Gene3D" id="3.40.190.10">
    <property type="entry name" value="Periplasmic binding protein-like II"/>
    <property type="match status" value="2"/>
</dbReference>
<comment type="caution">
    <text evidence="5">The sequence shown here is derived from an EMBL/GenBank/DDBJ whole genome shotgun (WGS) entry which is preliminary data.</text>
</comment>
<dbReference type="RefSeq" id="WP_204803947.1">
    <property type="nucleotide sequence ID" value="NZ_JACSNX010000008.1"/>
</dbReference>
<dbReference type="SUPFAM" id="SSF53850">
    <property type="entry name" value="Periplasmic binding protein-like II"/>
    <property type="match status" value="1"/>
</dbReference>
<proteinExistence type="inferred from homology"/>
<evidence type="ECO:0000256" key="3">
    <source>
        <dbReference type="ARBA" id="ARBA00022729"/>
    </source>
</evidence>
<name>A0ABS2FUZ8_9FIRM</name>
<gene>
    <name evidence="5" type="ORF">H9X91_07335</name>
</gene>
<dbReference type="EMBL" id="JACSNX010000008">
    <property type="protein sequence ID" value="MBM6851248.1"/>
    <property type="molecule type" value="Genomic_DNA"/>
</dbReference>
<feature type="chain" id="PRO_5046580879" evidence="4">
    <location>
        <begin position="19"/>
        <end position="419"/>
    </location>
</feature>
<reference evidence="5 6" key="1">
    <citation type="journal article" date="2021" name="Sci. Rep.">
        <title>The distribution of antibiotic resistance genes in chicken gut microbiota commensals.</title>
        <authorList>
            <person name="Juricova H."/>
            <person name="Matiasovicova J."/>
            <person name="Kubasova T."/>
            <person name="Cejkova D."/>
            <person name="Rychlik I."/>
        </authorList>
    </citation>
    <scope>NUCLEOTIDE SEQUENCE [LARGE SCALE GENOMIC DNA]</scope>
    <source>
        <strain evidence="5 6">An411</strain>
    </source>
</reference>
<keyword evidence="6" id="KW-1185">Reference proteome</keyword>
<feature type="signal peptide" evidence="4">
    <location>
        <begin position="1"/>
        <end position="18"/>
    </location>
</feature>
<evidence type="ECO:0000256" key="2">
    <source>
        <dbReference type="ARBA" id="ARBA00022448"/>
    </source>
</evidence>